<keyword evidence="4 9" id="KW-0378">Hydrolase</keyword>
<evidence type="ECO:0000313" key="10">
    <source>
        <dbReference type="Proteomes" id="UP001596977"/>
    </source>
</evidence>
<accession>A0ABW3H5H3</accession>
<feature type="chain" id="PRO_5046793447" evidence="7">
    <location>
        <begin position="24"/>
        <end position="455"/>
    </location>
</feature>
<dbReference type="PANTHER" id="PTHR22726:SF1">
    <property type="entry name" value="METALLOENDOPEPTIDASE OMA1, MITOCHONDRIAL"/>
    <property type="match status" value="1"/>
</dbReference>
<dbReference type="Gene3D" id="3.30.2010.10">
    <property type="entry name" value="Metalloproteases ('zincins'), catalytic domain"/>
    <property type="match status" value="1"/>
</dbReference>
<comment type="cofactor">
    <cofactor evidence="1">
        <name>Zn(2+)</name>
        <dbReference type="ChEBI" id="CHEBI:29105"/>
    </cofactor>
</comment>
<reference evidence="10" key="1">
    <citation type="journal article" date="2019" name="Int. J. Syst. Evol. Microbiol.">
        <title>The Global Catalogue of Microorganisms (GCM) 10K type strain sequencing project: providing services to taxonomists for standard genome sequencing and annotation.</title>
        <authorList>
            <consortium name="The Broad Institute Genomics Platform"/>
            <consortium name="The Broad Institute Genome Sequencing Center for Infectious Disease"/>
            <person name="Wu L."/>
            <person name="Ma J."/>
        </authorList>
    </citation>
    <scope>NUCLEOTIDE SEQUENCE [LARGE SCALE GENOMIC DNA]</scope>
    <source>
        <strain evidence="10">CCUG 62982</strain>
    </source>
</reference>
<evidence type="ECO:0000256" key="3">
    <source>
        <dbReference type="ARBA" id="ARBA00022723"/>
    </source>
</evidence>
<evidence type="ECO:0000313" key="9">
    <source>
        <dbReference type="EMBL" id="MFD0944901.1"/>
    </source>
</evidence>
<evidence type="ECO:0000256" key="5">
    <source>
        <dbReference type="ARBA" id="ARBA00022833"/>
    </source>
</evidence>
<comment type="caution">
    <text evidence="9">The sequence shown here is derived from an EMBL/GenBank/DDBJ whole genome shotgun (WGS) entry which is preliminary data.</text>
</comment>
<dbReference type="PANTHER" id="PTHR22726">
    <property type="entry name" value="METALLOENDOPEPTIDASE OMA1"/>
    <property type="match status" value="1"/>
</dbReference>
<dbReference type="Proteomes" id="UP001596977">
    <property type="component" value="Unassembled WGS sequence"/>
</dbReference>
<dbReference type="InterPro" id="IPR051156">
    <property type="entry name" value="Mito/Outer_Membr_Metalloprot"/>
</dbReference>
<evidence type="ECO:0000256" key="4">
    <source>
        <dbReference type="ARBA" id="ARBA00022801"/>
    </source>
</evidence>
<dbReference type="GO" id="GO:0008237">
    <property type="term" value="F:metallopeptidase activity"/>
    <property type="evidence" value="ECO:0007669"/>
    <property type="project" value="UniProtKB-KW"/>
</dbReference>
<protein>
    <submittedName>
        <fullName evidence="9">M48 family metalloprotease</fullName>
        <ecNumber evidence="9">3.4.24.-</ecNumber>
    </submittedName>
</protein>
<gene>
    <name evidence="9" type="ORF">ACFQ1E_00965</name>
</gene>
<keyword evidence="2" id="KW-0645">Protease</keyword>
<dbReference type="Pfam" id="PF01435">
    <property type="entry name" value="Peptidase_M48"/>
    <property type="match status" value="1"/>
</dbReference>
<evidence type="ECO:0000256" key="6">
    <source>
        <dbReference type="ARBA" id="ARBA00023049"/>
    </source>
</evidence>
<evidence type="ECO:0000256" key="2">
    <source>
        <dbReference type="ARBA" id="ARBA00022670"/>
    </source>
</evidence>
<keyword evidence="10" id="KW-1185">Reference proteome</keyword>
<sequence length="455" mass="48902">MKRFSALLAFLCLLVFAAQPAAAQGILRDAETESLLSDIARPLVVAAGLNPQNFRVVLIHDNSINAFVAGGQIIYVHTGLIDAADTANEVQGVLAHELGHITGGHAVFQNDGGAGGISLLSLALGLAAIAAGAPEAGSGIMMAGQRAAIGKYLAFSRTQEASADAAGVRYLNTAGISGRGMLEFFKKLQNLEYRYGYYASDPDNDPFYRTHPMSADRVATLTTDLQKSAAWSAPTDAAIELRFKRVQAKLRGFVNEPKKTLAAYPLSNQSIFAHYARAYAYHLSGYPDQAAAESMALVKIAPDDPYFLELEGQILLESGKPAEALVPLRKATEATNYQPLIATLFGHALIATEDPKHLEEAEKVLRQAVARDKENPAAWYQLGMVYERKGDIARTALATAERANLTGDPMTALASARAAMAGLPQGSSDWIRAQDIMMVSQTAVEELRKNQGRRR</sequence>
<keyword evidence="5" id="KW-0862">Zinc</keyword>
<evidence type="ECO:0000256" key="7">
    <source>
        <dbReference type="SAM" id="SignalP"/>
    </source>
</evidence>
<feature type="domain" description="Peptidase M48" evidence="8">
    <location>
        <begin position="36"/>
        <end position="222"/>
    </location>
</feature>
<proteinExistence type="predicted"/>
<dbReference type="CDD" id="cd07324">
    <property type="entry name" value="M48C_Oma1-like"/>
    <property type="match status" value="1"/>
</dbReference>
<evidence type="ECO:0000256" key="1">
    <source>
        <dbReference type="ARBA" id="ARBA00001947"/>
    </source>
</evidence>
<dbReference type="EMBL" id="JBHTJG010000001">
    <property type="protein sequence ID" value="MFD0944901.1"/>
    <property type="molecule type" value="Genomic_DNA"/>
</dbReference>
<keyword evidence="6 9" id="KW-0482">Metalloprotease</keyword>
<dbReference type="InterPro" id="IPR001915">
    <property type="entry name" value="Peptidase_M48"/>
</dbReference>
<keyword evidence="7" id="KW-0732">Signal</keyword>
<dbReference type="InterPro" id="IPR011990">
    <property type="entry name" value="TPR-like_helical_dom_sf"/>
</dbReference>
<evidence type="ECO:0000259" key="8">
    <source>
        <dbReference type="Pfam" id="PF01435"/>
    </source>
</evidence>
<name>A0ABW3H5H3_9SPHN</name>
<feature type="signal peptide" evidence="7">
    <location>
        <begin position="1"/>
        <end position="23"/>
    </location>
</feature>
<organism evidence="9 10">
    <name type="scientific">Sphingomonas canadensis</name>
    <dbReference type="NCBI Taxonomy" id="1219257"/>
    <lineage>
        <taxon>Bacteria</taxon>
        <taxon>Pseudomonadati</taxon>
        <taxon>Pseudomonadota</taxon>
        <taxon>Alphaproteobacteria</taxon>
        <taxon>Sphingomonadales</taxon>
        <taxon>Sphingomonadaceae</taxon>
        <taxon>Sphingomonas</taxon>
    </lineage>
</organism>
<keyword evidence="3" id="KW-0479">Metal-binding</keyword>
<dbReference type="RefSeq" id="WP_264942821.1">
    <property type="nucleotide sequence ID" value="NZ_JAPDRA010000001.1"/>
</dbReference>
<dbReference type="EC" id="3.4.24.-" evidence="9"/>
<dbReference type="Gene3D" id="1.25.40.10">
    <property type="entry name" value="Tetratricopeptide repeat domain"/>
    <property type="match status" value="1"/>
</dbReference>
<dbReference type="SUPFAM" id="SSF48452">
    <property type="entry name" value="TPR-like"/>
    <property type="match status" value="1"/>
</dbReference>